<evidence type="ECO:0000313" key="3">
    <source>
        <dbReference type="Proteomes" id="UP001620408"/>
    </source>
</evidence>
<keyword evidence="3" id="KW-1185">Reference proteome</keyword>
<evidence type="ECO:0000256" key="1">
    <source>
        <dbReference type="SAM" id="SignalP"/>
    </source>
</evidence>
<evidence type="ECO:0000313" key="2">
    <source>
        <dbReference type="EMBL" id="MFK2917019.1"/>
    </source>
</evidence>
<dbReference type="EMBL" id="JADIKD010000008">
    <property type="protein sequence ID" value="MFK2917019.1"/>
    <property type="molecule type" value="Genomic_DNA"/>
</dbReference>
<sequence>MSVRFRPLLVLSIFCLAGTALAVELPSNLPKRKPGLWEMQMSGMGGQPQIMKLCVDEATDQTMYQMGAQMSGSMCSKYELSVKGNTVLADGVCSMPGPQGNITMTSHSETRFDGNTSYKTDGHIKYDPAVMGRSEATVTSTGRWVGACAAGQKPGDMVMPNGTVMNIKDMGGK</sequence>
<feature type="chain" id="PRO_5046716958" evidence="1">
    <location>
        <begin position="23"/>
        <end position="173"/>
    </location>
</feature>
<comment type="caution">
    <text evidence="2">The sequence shown here is derived from an EMBL/GenBank/DDBJ whole genome shotgun (WGS) entry which is preliminary data.</text>
</comment>
<protein>
    <submittedName>
        <fullName evidence="2">DUF3617 family protein</fullName>
    </submittedName>
</protein>
<organism evidence="2 3">
    <name type="scientific">Dyella koreensis</name>
    <dbReference type="NCBI Taxonomy" id="311235"/>
    <lineage>
        <taxon>Bacteria</taxon>
        <taxon>Pseudomonadati</taxon>
        <taxon>Pseudomonadota</taxon>
        <taxon>Gammaproteobacteria</taxon>
        <taxon>Lysobacterales</taxon>
        <taxon>Rhodanobacteraceae</taxon>
        <taxon>Dyella</taxon>
    </lineage>
</organism>
<dbReference type="Proteomes" id="UP001620408">
    <property type="component" value="Unassembled WGS sequence"/>
</dbReference>
<reference evidence="2 3" key="1">
    <citation type="submission" date="2020-10" db="EMBL/GenBank/DDBJ databases">
        <title>Phylogeny of dyella-like bacteria.</title>
        <authorList>
            <person name="Fu J."/>
        </authorList>
    </citation>
    <scope>NUCLEOTIDE SEQUENCE [LARGE SCALE GENOMIC DNA]</scope>
    <source>
        <strain evidence="2 3">BB4</strain>
    </source>
</reference>
<dbReference type="InterPro" id="IPR022061">
    <property type="entry name" value="DUF3617"/>
</dbReference>
<dbReference type="RefSeq" id="WP_379986964.1">
    <property type="nucleotide sequence ID" value="NZ_JADIKD010000008.1"/>
</dbReference>
<proteinExistence type="predicted"/>
<accession>A0ABW8K278</accession>
<feature type="signal peptide" evidence="1">
    <location>
        <begin position="1"/>
        <end position="22"/>
    </location>
</feature>
<keyword evidence="1" id="KW-0732">Signal</keyword>
<gene>
    <name evidence="2" type="ORF">ISS97_07080</name>
</gene>
<dbReference type="Pfam" id="PF12276">
    <property type="entry name" value="DUF3617"/>
    <property type="match status" value="1"/>
</dbReference>
<name>A0ABW8K278_9GAMM</name>